<dbReference type="Proteomes" id="UP001321520">
    <property type="component" value="Plasmid unnamed"/>
</dbReference>
<protein>
    <submittedName>
        <fullName evidence="1">Uncharacterized protein</fullName>
    </submittedName>
</protein>
<evidence type="ECO:0000313" key="2">
    <source>
        <dbReference type="Proteomes" id="UP001321520"/>
    </source>
</evidence>
<sequence>MNKWKFPILAAIANVLVMGSSNTPPQGLIEPTAGCNYAGRANRLSQKARRKRDKWSKCA</sequence>
<accession>A0ABY9EGP2</accession>
<organism evidence="1 2">
    <name type="scientific">Microbulbifer spongiae</name>
    <dbReference type="NCBI Taxonomy" id="2944933"/>
    <lineage>
        <taxon>Bacteria</taxon>
        <taxon>Pseudomonadati</taxon>
        <taxon>Pseudomonadota</taxon>
        <taxon>Gammaproteobacteria</taxon>
        <taxon>Cellvibrionales</taxon>
        <taxon>Microbulbiferaceae</taxon>
        <taxon>Microbulbifer</taxon>
    </lineage>
</organism>
<dbReference type="RefSeq" id="WP_301419271.1">
    <property type="nucleotide sequence ID" value="NZ_CP098024.1"/>
</dbReference>
<proteinExistence type="predicted"/>
<gene>
    <name evidence="1" type="ORF">M8T91_18485</name>
</gene>
<geneLocation type="plasmid" evidence="1 2">
    <name>unnamed</name>
</geneLocation>
<reference evidence="1 2" key="1">
    <citation type="submission" date="2022-05" db="EMBL/GenBank/DDBJ databases">
        <title>Microbulbifer sp. nov., isolated from sponge.</title>
        <authorList>
            <person name="Gao L."/>
        </authorList>
    </citation>
    <scope>NUCLEOTIDE SEQUENCE [LARGE SCALE GENOMIC DNA]</scope>
    <source>
        <strain evidence="1 2">MI-G</strain>
        <plasmid evidence="1 2">unnamed</plasmid>
    </source>
</reference>
<keyword evidence="1" id="KW-0614">Plasmid</keyword>
<dbReference type="EMBL" id="CP098024">
    <property type="protein sequence ID" value="WKD51700.1"/>
    <property type="molecule type" value="Genomic_DNA"/>
</dbReference>
<evidence type="ECO:0000313" key="1">
    <source>
        <dbReference type="EMBL" id="WKD51700.1"/>
    </source>
</evidence>
<keyword evidence="2" id="KW-1185">Reference proteome</keyword>
<name>A0ABY9EGP2_9GAMM</name>